<organism evidence="1 2">
    <name type="scientific">Falsibacillus pallidus</name>
    <dbReference type="NCBI Taxonomy" id="493781"/>
    <lineage>
        <taxon>Bacteria</taxon>
        <taxon>Bacillati</taxon>
        <taxon>Bacillota</taxon>
        <taxon>Bacilli</taxon>
        <taxon>Bacillales</taxon>
        <taxon>Bacillaceae</taxon>
        <taxon>Falsibacillus</taxon>
    </lineage>
</organism>
<evidence type="ECO:0000313" key="2">
    <source>
        <dbReference type="Proteomes" id="UP000255326"/>
    </source>
</evidence>
<accession>A0A370G2H3</accession>
<reference evidence="1 2" key="1">
    <citation type="submission" date="2018-07" db="EMBL/GenBank/DDBJ databases">
        <title>Genomic Encyclopedia of Type Strains, Phase IV (KMG-IV): sequencing the most valuable type-strain genomes for metagenomic binning, comparative biology and taxonomic classification.</title>
        <authorList>
            <person name="Goeker M."/>
        </authorList>
    </citation>
    <scope>NUCLEOTIDE SEQUENCE [LARGE SCALE GENOMIC DNA]</scope>
    <source>
        <strain evidence="1 2">DSM 25281</strain>
    </source>
</reference>
<dbReference type="Proteomes" id="UP000255326">
    <property type="component" value="Unassembled WGS sequence"/>
</dbReference>
<proteinExistence type="predicted"/>
<keyword evidence="2" id="KW-1185">Reference proteome</keyword>
<sequence>MNNITKMKISKSVNELFEALVDPSKKGNCRIAP</sequence>
<protein>
    <submittedName>
        <fullName evidence="1">Uncharacterized protein</fullName>
    </submittedName>
</protein>
<comment type="caution">
    <text evidence="1">The sequence shown here is derived from an EMBL/GenBank/DDBJ whole genome shotgun (WGS) entry which is preliminary data.</text>
</comment>
<dbReference type="EMBL" id="QQAY01000019">
    <property type="protein sequence ID" value="RDI38018.1"/>
    <property type="molecule type" value="Genomic_DNA"/>
</dbReference>
<dbReference type="AlphaFoldDB" id="A0A370G2H3"/>
<gene>
    <name evidence="1" type="ORF">DFR59_11930</name>
</gene>
<evidence type="ECO:0000313" key="1">
    <source>
        <dbReference type="EMBL" id="RDI38018.1"/>
    </source>
</evidence>
<name>A0A370G2H3_9BACI</name>